<comment type="caution">
    <text evidence="1">The sequence shown here is derived from an EMBL/GenBank/DDBJ whole genome shotgun (WGS) entry which is preliminary data.</text>
</comment>
<organism evidence="1 2">
    <name type="scientific">Timema podura</name>
    <name type="common">Walking stick</name>
    <dbReference type="NCBI Taxonomy" id="61482"/>
    <lineage>
        <taxon>Eukaryota</taxon>
        <taxon>Metazoa</taxon>
        <taxon>Ecdysozoa</taxon>
        <taxon>Arthropoda</taxon>
        <taxon>Hexapoda</taxon>
        <taxon>Insecta</taxon>
        <taxon>Pterygota</taxon>
        <taxon>Neoptera</taxon>
        <taxon>Polyneoptera</taxon>
        <taxon>Phasmatodea</taxon>
        <taxon>Timematodea</taxon>
        <taxon>Timematoidea</taxon>
        <taxon>Timematidae</taxon>
        <taxon>Timema</taxon>
    </lineage>
</organism>
<dbReference type="PANTHER" id="PTHR21521:SF0">
    <property type="entry name" value="AMUN, ISOFORM A"/>
    <property type="match status" value="1"/>
</dbReference>
<keyword evidence="2" id="KW-1185">Reference proteome</keyword>
<protein>
    <submittedName>
        <fullName evidence="1">Uncharacterized protein</fullName>
    </submittedName>
</protein>
<dbReference type="Proteomes" id="UP001153148">
    <property type="component" value="Unassembled WGS sequence"/>
</dbReference>
<sequence>MNKLFFRYQNELPKKIKSRGKDAHLIHEELVQTMKWKQTLPKKIKSRGKDAHLIHEELVQTMKWKQTRGKFYPQLSYLVKVNTPRAVMMETKKAFKKLPNLEQAITALSNLKGVGTTMAS</sequence>
<dbReference type="EMBL" id="CAJPIN010067342">
    <property type="protein sequence ID" value="CAG2067341.1"/>
    <property type="molecule type" value="Genomic_DNA"/>
</dbReference>
<evidence type="ECO:0000313" key="2">
    <source>
        <dbReference type="Proteomes" id="UP001153148"/>
    </source>
</evidence>
<name>A0ABN7PP59_TIMPD</name>
<dbReference type="PANTHER" id="PTHR21521">
    <property type="entry name" value="AMUN, ISOFORM A"/>
    <property type="match status" value="1"/>
</dbReference>
<accession>A0ABN7PP59</accession>
<gene>
    <name evidence="1" type="ORF">TPAB3V08_LOCUS14284</name>
</gene>
<reference evidence="1" key="1">
    <citation type="submission" date="2021-03" db="EMBL/GenBank/DDBJ databases">
        <authorList>
            <person name="Tran Van P."/>
        </authorList>
    </citation>
    <scope>NUCLEOTIDE SEQUENCE</scope>
</reference>
<evidence type="ECO:0000313" key="1">
    <source>
        <dbReference type="EMBL" id="CAG2067341.1"/>
    </source>
</evidence>
<feature type="non-terminal residue" evidence="1">
    <location>
        <position position="120"/>
    </location>
</feature>
<proteinExistence type="predicted"/>